<organism evidence="1 2">
    <name type="scientific">Mucilaginibacter angelicae</name>
    <dbReference type="NCBI Taxonomy" id="869718"/>
    <lineage>
        <taxon>Bacteria</taxon>
        <taxon>Pseudomonadati</taxon>
        <taxon>Bacteroidota</taxon>
        <taxon>Sphingobacteriia</taxon>
        <taxon>Sphingobacteriales</taxon>
        <taxon>Sphingobacteriaceae</taxon>
        <taxon>Mucilaginibacter</taxon>
    </lineage>
</organism>
<evidence type="ECO:0008006" key="3">
    <source>
        <dbReference type="Google" id="ProtNLM"/>
    </source>
</evidence>
<comment type="caution">
    <text evidence="1">The sequence shown here is derived from an EMBL/GenBank/DDBJ whole genome shotgun (WGS) entry which is preliminary data.</text>
</comment>
<name>A0ABV6L2U0_9SPHI</name>
<dbReference type="EMBL" id="JBHLTS010000017">
    <property type="protein sequence ID" value="MFC0513602.1"/>
    <property type="molecule type" value="Genomic_DNA"/>
</dbReference>
<keyword evidence="2" id="KW-1185">Reference proteome</keyword>
<reference evidence="1 2" key="1">
    <citation type="submission" date="2024-09" db="EMBL/GenBank/DDBJ databases">
        <authorList>
            <person name="Sun Q."/>
            <person name="Mori K."/>
        </authorList>
    </citation>
    <scope>NUCLEOTIDE SEQUENCE [LARGE SCALE GENOMIC DNA]</scope>
    <source>
        <strain evidence="1 2">NCAIM B.02415</strain>
    </source>
</reference>
<evidence type="ECO:0000313" key="1">
    <source>
        <dbReference type="EMBL" id="MFC0513602.1"/>
    </source>
</evidence>
<dbReference type="PROSITE" id="PS51257">
    <property type="entry name" value="PROKAR_LIPOPROTEIN"/>
    <property type="match status" value="1"/>
</dbReference>
<proteinExistence type="predicted"/>
<protein>
    <recommendedName>
        <fullName evidence="3">Lipoprotein</fullName>
    </recommendedName>
</protein>
<dbReference type="RefSeq" id="WP_377021466.1">
    <property type="nucleotide sequence ID" value="NZ_JBHLTS010000017.1"/>
</dbReference>
<gene>
    <name evidence="1" type="ORF">ACFFGT_05295</name>
</gene>
<accession>A0ABV6L2U0</accession>
<dbReference type="Proteomes" id="UP001589828">
    <property type="component" value="Unassembled WGS sequence"/>
</dbReference>
<sequence>MIFKRIILVLILLPSLTLISCGQTPFSIPGEFIKTSPPKVGSDEWYVLNGSQNEFGVSIVNGKLDIKKVNEVNKSVLKIPSGTLIGVNRGEWGGQLTFKPSDTTKKNIDIKEGNIKFIFKLENKIYFIEGLAHMSYSGGALFELHTTGEKFTFTQLVKFEDAPEAFTIYKDKLLIATHKNFYIVKDFKKELVFKEAFWSSLYPNSIAAFDDKNVFMGIRSGIIKLDLTDKSLIFYKYKE</sequence>
<evidence type="ECO:0000313" key="2">
    <source>
        <dbReference type="Proteomes" id="UP001589828"/>
    </source>
</evidence>